<dbReference type="InterPro" id="IPR001254">
    <property type="entry name" value="Trypsin_dom"/>
</dbReference>
<dbReference type="Gene3D" id="2.40.10.10">
    <property type="entry name" value="Trypsin-like serine proteases"/>
    <property type="match status" value="1"/>
</dbReference>
<gene>
    <name evidence="4" type="ORF">TPSB3V08_LOCUS12493</name>
</gene>
<keyword evidence="1" id="KW-1015">Disulfide bond</keyword>
<evidence type="ECO:0000256" key="2">
    <source>
        <dbReference type="ARBA" id="ARBA00024195"/>
    </source>
</evidence>
<sequence length="308" mass="34868">MKANPNRYCSIHTTGSSAPLSHDRLLTRTSGRASASSGFVFRLRIIKGSKSVQGLLREIPQILPSELLVVAGIMKLDRRNGMSLYNPSRTQIRHPFQIFVHSEFEKATLVNDISLISLRHPFKLVEHVKLVTLPKMQYLSVDLYPKDPCTVVGWGSMSPKRREDAINYNLKPYDITGKKFLLEVRRFPQIKRPNVLQKVSLPLIETERCRELYDRLSVVPYKNLCTYSSNGLDACDVRRAYKRRLTGQLIRGFGQIRSDGKSGELLHQISVVIGCRYGPTTKTMGKLTEQARGQLKKKTTITGLGKEP</sequence>
<accession>A0A7R9DPY4</accession>
<dbReference type="InterPro" id="IPR051487">
    <property type="entry name" value="Ser/Thr_Proteases_Immune/Dev"/>
</dbReference>
<dbReference type="SMART" id="SM00020">
    <property type="entry name" value="Tryp_SPc"/>
    <property type="match status" value="1"/>
</dbReference>
<dbReference type="EMBL" id="OD017681">
    <property type="protein sequence ID" value="CAD7418595.1"/>
    <property type="molecule type" value="Genomic_DNA"/>
</dbReference>
<name>A0A7R9DPY4_TIMPO</name>
<dbReference type="SUPFAM" id="SSF50494">
    <property type="entry name" value="Trypsin-like serine proteases"/>
    <property type="match status" value="1"/>
</dbReference>
<dbReference type="PROSITE" id="PS50240">
    <property type="entry name" value="TRYPSIN_DOM"/>
    <property type="match status" value="1"/>
</dbReference>
<dbReference type="PANTHER" id="PTHR24256">
    <property type="entry name" value="TRYPTASE-RELATED"/>
    <property type="match status" value="1"/>
</dbReference>
<proteinExistence type="inferred from homology"/>
<reference evidence="4" key="1">
    <citation type="submission" date="2020-11" db="EMBL/GenBank/DDBJ databases">
        <authorList>
            <person name="Tran Van P."/>
        </authorList>
    </citation>
    <scope>NUCLEOTIDE SEQUENCE</scope>
</reference>
<comment type="similarity">
    <text evidence="2">Belongs to the peptidase S1 family. CLIP subfamily.</text>
</comment>
<protein>
    <recommendedName>
        <fullName evidence="3">Peptidase S1 domain-containing protein</fullName>
    </recommendedName>
</protein>
<evidence type="ECO:0000256" key="1">
    <source>
        <dbReference type="ARBA" id="ARBA00023157"/>
    </source>
</evidence>
<dbReference type="GO" id="GO:0006508">
    <property type="term" value="P:proteolysis"/>
    <property type="evidence" value="ECO:0007669"/>
    <property type="project" value="InterPro"/>
</dbReference>
<dbReference type="InterPro" id="IPR009003">
    <property type="entry name" value="Peptidase_S1_PA"/>
</dbReference>
<dbReference type="Pfam" id="PF00089">
    <property type="entry name" value="Trypsin"/>
    <property type="match status" value="1"/>
</dbReference>
<feature type="domain" description="Peptidase S1" evidence="3">
    <location>
        <begin position="1"/>
        <end position="308"/>
    </location>
</feature>
<evidence type="ECO:0000259" key="3">
    <source>
        <dbReference type="PROSITE" id="PS50240"/>
    </source>
</evidence>
<dbReference type="InterPro" id="IPR043504">
    <property type="entry name" value="Peptidase_S1_PA_chymotrypsin"/>
</dbReference>
<organism evidence="4">
    <name type="scientific">Timema poppense</name>
    <name type="common">Walking stick</name>
    <dbReference type="NCBI Taxonomy" id="170557"/>
    <lineage>
        <taxon>Eukaryota</taxon>
        <taxon>Metazoa</taxon>
        <taxon>Ecdysozoa</taxon>
        <taxon>Arthropoda</taxon>
        <taxon>Hexapoda</taxon>
        <taxon>Insecta</taxon>
        <taxon>Pterygota</taxon>
        <taxon>Neoptera</taxon>
        <taxon>Polyneoptera</taxon>
        <taxon>Phasmatodea</taxon>
        <taxon>Timematodea</taxon>
        <taxon>Timematoidea</taxon>
        <taxon>Timematidae</taxon>
        <taxon>Timema</taxon>
    </lineage>
</organism>
<dbReference type="AlphaFoldDB" id="A0A7R9DPY4"/>
<dbReference type="GO" id="GO:0004252">
    <property type="term" value="F:serine-type endopeptidase activity"/>
    <property type="evidence" value="ECO:0007669"/>
    <property type="project" value="InterPro"/>
</dbReference>
<evidence type="ECO:0000313" key="4">
    <source>
        <dbReference type="EMBL" id="CAD7418595.1"/>
    </source>
</evidence>